<keyword evidence="1" id="KW-0732">Signal</keyword>
<dbReference type="Proteomes" id="UP001610444">
    <property type="component" value="Unassembled WGS sequence"/>
</dbReference>
<reference evidence="2 3" key="1">
    <citation type="submission" date="2024-07" db="EMBL/GenBank/DDBJ databases">
        <title>Section-level genome sequencing and comparative genomics of Aspergillus sections Usti and Cavernicolus.</title>
        <authorList>
            <consortium name="Lawrence Berkeley National Laboratory"/>
            <person name="Nybo J.L."/>
            <person name="Vesth T.C."/>
            <person name="Theobald S."/>
            <person name="Frisvad J.C."/>
            <person name="Larsen T.O."/>
            <person name="Kjaerboelling I."/>
            <person name="Rothschild-Mancinelli K."/>
            <person name="Lyhne E.K."/>
            <person name="Kogle M.E."/>
            <person name="Barry K."/>
            <person name="Clum A."/>
            <person name="Na H."/>
            <person name="Ledsgaard L."/>
            <person name="Lin J."/>
            <person name="Lipzen A."/>
            <person name="Kuo A."/>
            <person name="Riley R."/>
            <person name="Mondo S."/>
            <person name="LaButti K."/>
            <person name="Haridas S."/>
            <person name="Pangalinan J."/>
            <person name="Salamov A.A."/>
            <person name="Simmons B.A."/>
            <person name="Magnuson J.K."/>
            <person name="Chen J."/>
            <person name="Drula E."/>
            <person name="Henrissat B."/>
            <person name="Wiebenga A."/>
            <person name="Lubbers R.J."/>
            <person name="Gomes A.C."/>
            <person name="Macurrencykelacurrency M.R."/>
            <person name="Stajich J."/>
            <person name="Grigoriev I.V."/>
            <person name="Mortensen U.H."/>
            <person name="De vries R.P."/>
            <person name="Baker S.E."/>
            <person name="Andersen M.R."/>
        </authorList>
    </citation>
    <scope>NUCLEOTIDE SEQUENCE [LARGE SCALE GENOMIC DNA]</scope>
    <source>
        <strain evidence="2 3">CBS 756.74</strain>
    </source>
</reference>
<comment type="caution">
    <text evidence="2">The sequence shown here is derived from an EMBL/GenBank/DDBJ whole genome shotgun (WGS) entry which is preliminary data.</text>
</comment>
<evidence type="ECO:0000256" key="1">
    <source>
        <dbReference type="SAM" id="SignalP"/>
    </source>
</evidence>
<dbReference type="RefSeq" id="XP_070901498.1">
    <property type="nucleotide sequence ID" value="XM_071044981.1"/>
</dbReference>
<dbReference type="GeneID" id="98160145"/>
<sequence length="89" mass="9968">MRVVAVFTALLAVAFAAPSLEKRQQGENCVEVFFPESCADRGLVECDDSLLLNGPCPEGQWNEKAYQDELDVTGVSVHRWMFSNILYLE</sequence>
<protein>
    <submittedName>
        <fullName evidence="2">Uncharacterized protein</fullName>
    </submittedName>
</protein>
<dbReference type="EMBL" id="JBFXLR010000011">
    <property type="protein sequence ID" value="KAL2854634.1"/>
    <property type="molecule type" value="Genomic_DNA"/>
</dbReference>
<gene>
    <name evidence="2" type="ORF">BJX68DRAFT_264533</name>
</gene>
<name>A0ABR4KQS5_9EURO</name>
<evidence type="ECO:0000313" key="3">
    <source>
        <dbReference type="Proteomes" id="UP001610444"/>
    </source>
</evidence>
<feature type="chain" id="PRO_5047208536" evidence="1">
    <location>
        <begin position="17"/>
        <end position="89"/>
    </location>
</feature>
<proteinExistence type="predicted"/>
<evidence type="ECO:0000313" key="2">
    <source>
        <dbReference type="EMBL" id="KAL2854634.1"/>
    </source>
</evidence>
<keyword evidence="3" id="KW-1185">Reference proteome</keyword>
<organism evidence="2 3">
    <name type="scientific">Aspergillus pseudodeflectus</name>
    <dbReference type="NCBI Taxonomy" id="176178"/>
    <lineage>
        <taxon>Eukaryota</taxon>
        <taxon>Fungi</taxon>
        <taxon>Dikarya</taxon>
        <taxon>Ascomycota</taxon>
        <taxon>Pezizomycotina</taxon>
        <taxon>Eurotiomycetes</taxon>
        <taxon>Eurotiomycetidae</taxon>
        <taxon>Eurotiales</taxon>
        <taxon>Aspergillaceae</taxon>
        <taxon>Aspergillus</taxon>
        <taxon>Aspergillus subgen. Nidulantes</taxon>
    </lineage>
</organism>
<feature type="signal peptide" evidence="1">
    <location>
        <begin position="1"/>
        <end position="16"/>
    </location>
</feature>
<accession>A0ABR4KQS5</accession>